<dbReference type="InterPro" id="IPR050189">
    <property type="entry name" value="MFS_Efflux_Transporters"/>
</dbReference>
<evidence type="ECO:0000256" key="5">
    <source>
        <dbReference type="ARBA" id="ARBA00023136"/>
    </source>
</evidence>
<feature type="transmembrane region" description="Helical" evidence="7">
    <location>
        <begin position="138"/>
        <end position="160"/>
    </location>
</feature>
<accession>A0A934MEE9</accession>
<evidence type="ECO:0000256" key="2">
    <source>
        <dbReference type="ARBA" id="ARBA00022475"/>
    </source>
</evidence>
<dbReference type="SUPFAM" id="SSF103473">
    <property type="entry name" value="MFS general substrate transporter"/>
    <property type="match status" value="1"/>
</dbReference>
<evidence type="ECO:0000256" key="1">
    <source>
        <dbReference type="ARBA" id="ARBA00004651"/>
    </source>
</evidence>
<protein>
    <submittedName>
        <fullName evidence="8">MFS transporter</fullName>
    </submittedName>
</protein>
<dbReference type="InterPro" id="IPR036259">
    <property type="entry name" value="MFS_trans_sf"/>
</dbReference>
<dbReference type="AlphaFoldDB" id="A0A934MEE9"/>
<dbReference type="GO" id="GO:0022857">
    <property type="term" value="F:transmembrane transporter activity"/>
    <property type="evidence" value="ECO:0007669"/>
    <property type="project" value="InterPro"/>
</dbReference>
<feature type="transmembrane region" description="Helical" evidence="7">
    <location>
        <begin position="343"/>
        <end position="364"/>
    </location>
</feature>
<feature type="region of interest" description="Disordered" evidence="6">
    <location>
        <begin position="393"/>
        <end position="412"/>
    </location>
</feature>
<feature type="transmembrane region" description="Helical" evidence="7">
    <location>
        <begin position="370"/>
        <end position="390"/>
    </location>
</feature>
<organism evidence="8 9">
    <name type="scientific">Sanguibacter suaedae</name>
    <dbReference type="NCBI Taxonomy" id="2795737"/>
    <lineage>
        <taxon>Bacteria</taxon>
        <taxon>Bacillati</taxon>
        <taxon>Actinomycetota</taxon>
        <taxon>Actinomycetes</taxon>
        <taxon>Micrococcales</taxon>
        <taxon>Sanguibacteraceae</taxon>
        <taxon>Sanguibacter</taxon>
    </lineage>
</organism>
<gene>
    <name evidence="8" type="ORF">JAV76_11400</name>
</gene>
<evidence type="ECO:0000256" key="4">
    <source>
        <dbReference type="ARBA" id="ARBA00022989"/>
    </source>
</evidence>
<reference evidence="8" key="1">
    <citation type="submission" date="2020-12" db="EMBL/GenBank/DDBJ databases">
        <title>Sanguibacter suaedae sp. nov., isolated from Suaeda aralocaspica.</title>
        <authorList>
            <person name="Ma Q."/>
        </authorList>
    </citation>
    <scope>NUCLEOTIDE SEQUENCE</scope>
    <source>
        <strain evidence="8">YZGR15</strain>
    </source>
</reference>
<keyword evidence="3 7" id="KW-0812">Transmembrane</keyword>
<evidence type="ECO:0000256" key="3">
    <source>
        <dbReference type="ARBA" id="ARBA00022692"/>
    </source>
</evidence>
<feature type="transmembrane region" description="Helical" evidence="7">
    <location>
        <begin position="166"/>
        <end position="183"/>
    </location>
</feature>
<keyword evidence="2" id="KW-1003">Cell membrane</keyword>
<keyword evidence="9" id="KW-1185">Reference proteome</keyword>
<evidence type="ECO:0000256" key="7">
    <source>
        <dbReference type="SAM" id="Phobius"/>
    </source>
</evidence>
<feature type="transmembrane region" description="Helical" evidence="7">
    <location>
        <begin position="307"/>
        <end position="331"/>
    </location>
</feature>
<dbReference type="InterPro" id="IPR011701">
    <property type="entry name" value="MFS"/>
</dbReference>
<dbReference type="Proteomes" id="UP000602087">
    <property type="component" value="Unassembled WGS sequence"/>
</dbReference>
<feature type="transmembrane region" description="Helical" evidence="7">
    <location>
        <begin position="53"/>
        <end position="72"/>
    </location>
</feature>
<keyword evidence="4 7" id="KW-1133">Transmembrane helix</keyword>
<keyword evidence="5 7" id="KW-0472">Membrane</keyword>
<name>A0A934MEE9_9MICO</name>
<dbReference type="RefSeq" id="WP_198734186.1">
    <property type="nucleotide sequence ID" value="NZ_JAEINH010000009.1"/>
</dbReference>
<dbReference type="Gene3D" id="1.20.1250.20">
    <property type="entry name" value="MFS general substrate transporter like domains"/>
    <property type="match status" value="1"/>
</dbReference>
<feature type="transmembrane region" description="Helical" evidence="7">
    <location>
        <begin position="214"/>
        <end position="237"/>
    </location>
</feature>
<evidence type="ECO:0000313" key="8">
    <source>
        <dbReference type="EMBL" id="MBI9115619.1"/>
    </source>
</evidence>
<sequence>MKRSFSFGPRDISLVAAGCALIAATYGLVRLAFGLFLPDVQADLGLADTGAGLVSSGASLVYCVGALVGFVVGPHRPRALVVAAALTAGGGAAGMAAAPGIAVFAVAAILASAGAGLASPALVTIVHRSVTSSSVDRAQTMVNAGTGPGLVAAGILALVLLPGWRLAWMVIAVVTGLVALLVLRLDHGADTPRGPADPTGRPSPPPSSWLPPRAWFVAHSAPIVAALLLGAGSAGVWTYGRAHLVAAGVSETTSVTAWIALGAGGAAVIVTARHLAMLRPPAAWTLTAAGVALASAALGLLPGVTTAALAACVAFGWAYTAGSGVLIAWTADLDAERASSGTSLLFVALVLGQALGSAGAGGLAGSTSTGTALLAAAAVSGAAAVVPHVLGAGRGRGGSRPDEPLEAGVAHR</sequence>
<evidence type="ECO:0000256" key="6">
    <source>
        <dbReference type="SAM" id="MobiDB-lite"/>
    </source>
</evidence>
<feature type="transmembrane region" description="Helical" evidence="7">
    <location>
        <begin position="257"/>
        <end position="276"/>
    </location>
</feature>
<feature type="transmembrane region" description="Helical" evidence="7">
    <location>
        <begin position="283"/>
        <end position="301"/>
    </location>
</feature>
<comment type="caution">
    <text evidence="8">The sequence shown here is derived from an EMBL/GenBank/DDBJ whole genome shotgun (WGS) entry which is preliminary data.</text>
</comment>
<proteinExistence type="predicted"/>
<dbReference type="PANTHER" id="PTHR43124:SF3">
    <property type="entry name" value="CHLORAMPHENICOL EFFLUX PUMP RV0191"/>
    <property type="match status" value="1"/>
</dbReference>
<dbReference type="PANTHER" id="PTHR43124">
    <property type="entry name" value="PURINE EFFLUX PUMP PBUE"/>
    <property type="match status" value="1"/>
</dbReference>
<dbReference type="Pfam" id="PF07690">
    <property type="entry name" value="MFS_1"/>
    <property type="match status" value="1"/>
</dbReference>
<feature type="transmembrane region" description="Helical" evidence="7">
    <location>
        <begin position="79"/>
        <end position="98"/>
    </location>
</feature>
<evidence type="ECO:0000313" key="9">
    <source>
        <dbReference type="Proteomes" id="UP000602087"/>
    </source>
</evidence>
<dbReference type="GO" id="GO:0005886">
    <property type="term" value="C:plasma membrane"/>
    <property type="evidence" value="ECO:0007669"/>
    <property type="project" value="UniProtKB-SubCell"/>
</dbReference>
<comment type="subcellular location">
    <subcellularLocation>
        <location evidence="1">Cell membrane</location>
        <topology evidence="1">Multi-pass membrane protein</topology>
    </subcellularLocation>
</comment>
<feature type="transmembrane region" description="Helical" evidence="7">
    <location>
        <begin position="104"/>
        <end position="126"/>
    </location>
</feature>
<feature type="transmembrane region" description="Helical" evidence="7">
    <location>
        <begin position="12"/>
        <end position="33"/>
    </location>
</feature>
<dbReference type="EMBL" id="JAEINH010000009">
    <property type="protein sequence ID" value="MBI9115619.1"/>
    <property type="molecule type" value="Genomic_DNA"/>
</dbReference>